<gene>
    <name evidence="1" type="ORF">RPERSI_LOCUS20932</name>
</gene>
<feature type="non-terminal residue" evidence="1">
    <location>
        <position position="40"/>
    </location>
</feature>
<keyword evidence="2" id="KW-1185">Reference proteome</keyword>
<dbReference type="Proteomes" id="UP000789920">
    <property type="component" value="Unassembled WGS sequence"/>
</dbReference>
<organism evidence="1 2">
    <name type="scientific">Racocetra persica</name>
    <dbReference type="NCBI Taxonomy" id="160502"/>
    <lineage>
        <taxon>Eukaryota</taxon>
        <taxon>Fungi</taxon>
        <taxon>Fungi incertae sedis</taxon>
        <taxon>Mucoromycota</taxon>
        <taxon>Glomeromycotina</taxon>
        <taxon>Glomeromycetes</taxon>
        <taxon>Diversisporales</taxon>
        <taxon>Gigasporaceae</taxon>
        <taxon>Racocetra</taxon>
    </lineage>
</organism>
<feature type="non-terminal residue" evidence="1">
    <location>
        <position position="1"/>
    </location>
</feature>
<name>A0ACA9RP68_9GLOM</name>
<dbReference type="EMBL" id="CAJVQC010060161">
    <property type="protein sequence ID" value="CAG8800484.1"/>
    <property type="molecule type" value="Genomic_DNA"/>
</dbReference>
<proteinExistence type="predicted"/>
<sequence length="40" mass="4166">DTLWIPGSIEPNGGNVKPGDGIVKLGGEPGRNSTIDLFIM</sequence>
<comment type="caution">
    <text evidence="1">The sequence shown here is derived from an EMBL/GenBank/DDBJ whole genome shotgun (WGS) entry which is preliminary data.</text>
</comment>
<accession>A0ACA9RP68</accession>
<evidence type="ECO:0000313" key="1">
    <source>
        <dbReference type="EMBL" id="CAG8800484.1"/>
    </source>
</evidence>
<reference evidence="1" key="1">
    <citation type="submission" date="2021-06" db="EMBL/GenBank/DDBJ databases">
        <authorList>
            <person name="Kallberg Y."/>
            <person name="Tangrot J."/>
            <person name="Rosling A."/>
        </authorList>
    </citation>
    <scope>NUCLEOTIDE SEQUENCE</scope>
    <source>
        <strain evidence="1">MA461A</strain>
    </source>
</reference>
<protein>
    <submittedName>
        <fullName evidence="1">28552_t:CDS:1</fullName>
    </submittedName>
</protein>
<evidence type="ECO:0000313" key="2">
    <source>
        <dbReference type="Proteomes" id="UP000789920"/>
    </source>
</evidence>